<feature type="compositionally biased region" description="Basic and acidic residues" evidence="1">
    <location>
        <begin position="297"/>
        <end position="308"/>
    </location>
</feature>
<protein>
    <recommendedName>
        <fullName evidence="4">PPE-repeat protein</fullName>
    </recommendedName>
</protein>
<feature type="region of interest" description="Disordered" evidence="1">
    <location>
        <begin position="283"/>
        <end position="820"/>
    </location>
</feature>
<feature type="compositionally biased region" description="Gly residues" evidence="1">
    <location>
        <begin position="730"/>
        <end position="742"/>
    </location>
</feature>
<feature type="compositionally biased region" description="Low complexity" evidence="1">
    <location>
        <begin position="571"/>
        <end position="586"/>
    </location>
</feature>
<sequence length="1294" mass="134878">MPEGNPLVVDAKKDPDGPGAFTAGNGDYGWAGGIGIAESSMDAFNGIKDGDWVSGGLGVLSLAGEIAGAAVDPFGYLMSSVASFLMEHVQPLKDMLDSVAGNPPVIQSYADTWGNVSKALGERKTDFDNAVKNGTTGWTGAGADSYRKFAAEHSEALSGAATVAGAISTVTMIMGQVVSFVRETVRQLIADLVGKLIAWVMEEVFSLGFGTPVVVAQASAAIAKWGKKIGDLLKKLTDTIRKVSPLLSKLVDVFEKIAKVFGKVLGKVSGLDGLKIKEGGFVHKIPKEGGGVHTRAHGGDGEGAHSGDGDSGGEGSRSGDGESGGDGSHGSDGDSPSSDPMNTDPGSRRSSSRDGSSSPDGEGSPSSVRSDDGSPSHTGDGSSSHSGDSSPSHTGDNSPSPTRGSDSTPSRTGDNTPSRASDSASSHTGDSNPSPTRGGDSTPSRTGDNGPSPTRGSDSTPSHSADNTPSRASDSSPSPTRGSDSSPSHTSDSNPSPARGSDGTPSHTGDNGPSPTRGSDSTPSHTSDSNPSRGSDSTPSHSADNTPSRASDSAPSHTGDSSPSPTRGGDSSPAHSGGNSPSSHSGTETPSNAAPPRTDGSTSASGTAPTAPRTGDPGTVPSPRGGDGAAVPSQGGAPMMGGGGMPPGGGPGGGGLGGGSPRAGGPGWTGTPGSPGAHSPHVDAPGRPRTGGDLPGGGRPRTPDAPAARGFGPGTHGPDTRPGTHAPGTRPGGGPGHTGPGGPHSPDGHGPHQNTPHENTPHDNGPGHHDPDGPPHEPLTPDEVNARHSESTRSGSSYHAGDPDMGDLPHRVQPDPDGRYTVDVHVTPDGHARIGDRLYTPEEFADILRRNGDYDGRPIRLIGCDAGSNDFAHRLSRELDTEVMAPTKPAWTDSHGRVFSSDYEIGPDGKMRPRIPPDGEWNTHRPDGSTHRAGDDGFAPDSHHGGQHDVDADSAQHRGERYIDDEPVDIERPDREPKASMKEKINDDAYREKYYDGPNKKGEYSRKNADQVDATDERLPKIKEDKTKPDGERIEPKSDDFEEATYHKQHEKEHSATTQQQERAQDLIDRRHEANSRARDAEADYQGAKEKGTLTDEIERERSDAHRDRTNLGEDLGEHAASDAVRDRFPSPPHEITELPDPARHGVDTRVGEKPGSGRFDQIYEVKGPEGTRIVVVEAKGPNAGLGTREGAHGLRYEQGHPEYVNSIVENMKNHGTPAERKLALDLERQMGKNKLDYYVAKARVRDEFDLDELGNKVPVEGGKPNEYKKHPVYGGYNLKQFDLTPRPPKNRGE</sequence>
<dbReference type="InterPro" id="IPR038332">
    <property type="entry name" value="PPE_sf"/>
</dbReference>
<evidence type="ECO:0000313" key="2">
    <source>
        <dbReference type="EMBL" id="SEF27198.1"/>
    </source>
</evidence>
<dbReference type="InterPro" id="IPR049762">
    <property type="entry name" value="PoNe_dom"/>
</dbReference>
<gene>
    <name evidence="2" type="ORF">SAMN05421837_103678</name>
</gene>
<organism evidence="2 3">
    <name type="scientific">Amycolatopsis pretoriensis</name>
    <dbReference type="NCBI Taxonomy" id="218821"/>
    <lineage>
        <taxon>Bacteria</taxon>
        <taxon>Bacillati</taxon>
        <taxon>Actinomycetota</taxon>
        <taxon>Actinomycetes</taxon>
        <taxon>Pseudonocardiales</taxon>
        <taxon>Pseudonocardiaceae</taxon>
        <taxon>Amycolatopsis</taxon>
    </lineage>
</organism>
<feature type="region of interest" description="Disordered" evidence="1">
    <location>
        <begin position="886"/>
        <end position="1163"/>
    </location>
</feature>
<feature type="compositionally biased region" description="Polar residues" evidence="1">
    <location>
        <begin position="503"/>
        <end position="565"/>
    </location>
</feature>
<reference evidence="3" key="1">
    <citation type="submission" date="2016-10" db="EMBL/GenBank/DDBJ databases">
        <authorList>
            <person name="Varghese N."/>
            <person name="Submissions S."/>
        </authorList>
    </citation>
    <scope>NUCLEOTIDE SEQUENCE [LARGE SCALE GENOMIC DNA]</scope>
    <source>
        <strain evidence="3">DSM 44654</strain>
    </source>
</reference>
<name>A0A1H5QPC0_9PSEU</name>
<feature type="compositionally biased region" description="Basic and acidic residues" evidence="1">
    <location>
        <begin position="1063"/>
        <end position="1153"/>
    </location>
</feature>
<evidence type="ECO:0000256" key="1">
    <source>
        <dbReference type="SAM" id="MobiDB-lite"/>
    </source>
</evidence>
<dbReference type="STRING" id="218821.SAMN05421837_103678"/>
<dbReference type="RefSeq" id="WP_244180239.1">
    <property type="nucleotide sequence ID" value="NZ_FNUJ01000003.1"/>
</dbReference>
<dbReference type="Proteomes" id="UP000198878">
    <property type="component" value="Unassembled WGS sequence"/>
</dbReference>
<feature type="compositionally biased region" description="Gly residues" evidence="1">
    <location>
        <begin position="309"/>
        <end position="330"/>
    </location>
</feature>
<dbReference type="CDD" id="cd20739">
    <property type="entry name" value="PoNe_DUF637"/>
    <property type="match status" value="1"/>
</dbReference>
<feature type="compositionally biased region" description="Basic and acidic residues" evidence="1">
    <location>
        <begin position="907"/>
        <end position="1055"/>
    </location>
</feature>
<evidence type="ECO:0000313" key="3">
    <source>
        <dbReference type="Proteomes" id="UP000198878"/>
    </source>
</evidence>
<feature type="compositionally biased region" description="Gly residues" evidence="1">
    <location>
        <begin position="638"/>
        <end position="670"/>
    </location>
</feature>
<proteinExistence type="predicted"/>
<feature type="region of interest" description="Disordered" evidence="1">
    <location>
        <begin position="1"/>
        <end position="20"/>
    </location>
</feature>
<feature type="compositionally biased region" description="Polar residues" evidence="1">
    <location>
        <begin position="599"/>
        <end position="608"/>
    </location>
</feature>
<feature type="compositionally biased region" description="Low complexity" evidence="1">
    <location>
        <begin position="473"/>
        <end position="497"/>
    </location>
</feature>
<feature type="compositionally biased region" description="Basic and acidic residues" evidence="1">
    <location>
        <begin position="807"/>
        <end position="820"/>
    </location>
</feature>
<feature type="compositionally biased region" description="Low complexity" evidence="1">
    <location>
        <begin position="375"/>
        <end position="396"/>
    </location>
</feature>
<feature type="compositionally biased region" description="Polar residues" evidence="1">
    <location>
        <begin position="397"/>
        <end position="472"/>
    </location>
</feature>
<feature type="compositionally biased region" description="Low complexity" evidence="1">
    <location>
        <begin position="333"/>
        <end position="368"/>
    </location>
</feature>
<dbReference type="EMBL" id="FNUJ01000003">
    <property type="protein sequence ID" value="SEF27198.1"/>
    <property type="molecule type" value="Genomic_DNA"/>
</dbReference>
<evidence type="ECO:0008006" key="4">
    <source>
        <dbReference type="Google" id="ProtNLM"/>
    </source>
</evidence>
<accession>A0A1H5QPC0</accession>
<dbReference type="Gene3D" id="1.20.1260.20">
    <property type="entry name" value="PPE superfamily"/>
    <property type="match status" value="1"/>
</dbReference>
<feature type="compositionally biased region" description="Basic and acidic residues" evidence="1">
    <location>
        <begin position="759"/>
        <end position="775"/>
    </location>
</feature>
<keyword evidence="3" id="KW-1185">Reference proteome</keyword>